<reference evidence="5 6" key="1">
    <citation type="submission" date="2021-06" db="EMBL/GenBank/DDBJ databases">
        <title>A haploid diamondback moth (Plutella xylostella L.) genome assembly resolves 31 chromosomes and identifies a diamide resistance mutation.</title>
        <authorList>
            <person name="Ward C.M."/>
            <person name="Perry K.D."/>
            <person name="Baker G."/>
            <person name="Powis K."/>
            <person name="Heckel D.G."/>
            <person name="Baxter S.W."/>
        </authorList>
    </citation>
    <scope>NUCLEOTIDE SEQUENCE [LARGE SCALE GENOMIC DNA]</scope>
    <source>
        <strain evidence="5 6">LV</strain>
        <tissue evidence="5">Single pupa</tissue>
    </source>
</reference>
<accession>A0ABQ7QXX9</accession>
<keyword evidence="3" id="KW-0862">Zinc</keyword>
<keyword evidence="6" id="KW-1185">Reference proteome</keyword>
<evidence type="ECO:0000313" key="6">
    <source>
        <dbReference type="Proteomes" id="UP000823941"/>
    </source>
</evidence>
<dbReference type="InterPro" id="IPR007588">
    <property type="entry name" value="Znf_FLYWCH"/>
</dbReference>
<protein>
    <recommendedName>
        <fullName evidence="4">FLYWCH-type domain-containing protein</fullName>
    </recommendedName>
</protein>
<dbReference type="EMBL" id="JAHIBW010000006">
    <property type="protein sequence ID" value="KAG7309903.1"/>
    <property type="molecule type" value="Genomic_DNA"/>
</dbReference>
<keyword evidence="2" id="KW-0863">Zinc-finger</keyword>
<comment type="caution">
    <text evidence="5">The sequence shown here is derived from an EMBL/GenBank/DDBJ whole genome shotgun (WGS) entry which is preliminary data.</text>
</comment>
<evidence type="ECO:0000313" key="5">
    <source>
        <dbReference type="EMBL" id="KAG7309903.1"/>
    </source>
</evidence>
<dbReference type="Proteomes" id="UP000823941">
    <property type="component" value="Chromosome 6"/>
</dbReference>
<gene>
    <name evidence="5" type="ORF">JYU34_004417</name>
</gene>
<dbReference type="Pfam" id="PF04500">
    <property type="entry name" value="FLYWCH"/>
    <property type="match status" value="1"/>
</dbReference>
<evidence type="ECO:0000256" key="2">
    <source>
        <dbReference type="ARBA" id="ARBA00022771"/>
    </source>
</evidence>
<proteinExistence type="predicted"/>
<evidence type="ECO:0000259" key="4">
    <source>
        <dbReference type="Pfam" id="PF04500"/>
    </source>
</evidence>
<name>A0ABQ7QXX9_PLUXY</name>
<dbReference type="Gene3D" id="2.20.25.240">
    <property type="match status" value="1"/>
</dbReference>
<sequence>MSECDFEIVPTNRGTYRLRVGEHTFWCLSGRFDPGRVVNWYCSKKSARKCRAICRTFGNTLLSAVGQHNHEPNFRSIRLHL</sequence>
<keyword evidence="1" id="KW-0479">Metal-binding</keyword>
<evidence type="ECO:0000256" key="1">
    <source>
        <dbReference type="ARBA" id="ARBA00022723"/>
    </source>
</evidence>
<feature type="domain" description="FLYWCH-type" evidence="4">
    <location>
        <begin position="9"/>
        <end position="70"/>
    </location>
</feature>
<organism evidence="5 6">
    <name type="scientific">Plutella xylostella</name>
    <name type="common">Diamondback moth</name>
    <name type="synonym">Plutella maculipennis</name>
    <dbReference type="NCBI Taxonomy" id="51655"/>
    <lineage>
        <taxon>Eukaryota</taxon>
        <taxon>Metazoa</taxon>
        <taxon>Ecdysozoa</taxon>
        <taxon>Arthropoda</taxon>
        <taxon>Hexapoda</taxon>
        <taxon>Insecta</taxon>
        <taxon>Pterygota</taxon>
        <taxon>Neoptera</taxon>
        <taxon>Endopterygota</taxon>
        <taxon>Lepidoptera</taxon>
        <taxon>Glossata</taxon>
        <taxon>Ditrysia</taxon>
        <taxon>Yponomeutoidea</taxon>
        <taxon>Plutellidae</taxon>
        <taxon>Plutella</taxon>
    </lineage>
</organism>
<evidence type="ECO:0000256" key="3">
    <source>
        <dbReference type="ARBA" id="ARBA00022833"/>
    </source>
</evidence>